<accession>A0A4R8LI99</accession>
<keyword evidence="2" id="KW-1185">Reference proteome</keyword>
<dbReference type="Proteomes" id="UP000294581">
    <property type="component" value="Unassembled WGS sequence"/>
</dbReference>
<evidence type="ECO:0000313" key="1">
    <source>
        <dbReference type="EMBL" id="TDY43025.1"/>
    </source>
</evidence>
<organism evidence="1 2">
    <name type="scientific">Alicyclobacillus sacchari</name>
    <dbReference type="NCBI Taxonomy" id="392010"/>
    <lineage>
        <taxon>Bacteria</taxon>
        <taxon>Bacillati</taxon>
        <taxon>Bacillota</taxon>
        <taxon>Bacilli</taxon>
        <taxon>Bacillales</taxon>
        <taxon>Alicyclobacillaceae</taxon>
        <taxon>Alicyclobacillus</taxon>
    </lineage>
</organism>
<evidence type="ECO:0000313" key="2">
    <source>
        <dbReference type="Proteomes" id="UP000294581"/>
    </source>
</evidence>
<sequence>MQKTLRSFLTILSAVTYCEYGIGVADACREGGCLE</sequence>
<proteinExistence type="predicted"/>
<reference evidence="1 2" key="1">
    <citation type="submission" date="2019-03" db="EMBL/GenBank/DDBJ databases">
        <title>Genomic Encyclopedia of Type Strains, Phase IV (KMG-IV): sequencing the most valuable type-strain genomes for metagenomic binning, comparative biology and taxonomic classification.</title>
        <authorList>
            <person name="Goeker M."/>
        </authorList>
    </citation>
    <scope>NUCLEOTIDE SEQUENCE [LARGE SCALE GENOMIC DNA]</scope>
    <source>
        <strain evidence="1 2">DSM 17974</strain>
    </source>
</reference>
<name>A0A4R8LI99_9BACL</name>
<protein>
    <submittedName>
        <fullName evidence="1">Uncharacterized protein</fullName>
    </submittedName>
</protein>
<gene>
    <name evidence="1" type="ORF">C7445_1127</name>
</gene>
<dbReference type="EMBL" id="SORF01000012">
    <property type="protein sequence ID" value="TDY43025.1"/>
    <property type="molecule type" value="Genomic_DNA"/>
</dbReference>
<dbReference type="AlphaFoldDB" id="A0A4R8LI99"/>
<comment type="caution">
    <text evidence="1">The sequence shown here is derived from an EMBL/GenBank/DDBJ whole genome shotgun (WGS) entry which is preliminary data.</text>
</comment>